<dbReference type="SMART" id="SM00490">
    <property type="entry name" value="HELICc"/>
    <property type="match status" value="1"/>
</dbReference>
<feature type="compositionally biased region" description="Low complexity" evidence="10">
    <location>
        <begin position="1225"/>
        <end position="1236"/>
    </location>
</feature>
<feature type="domain" description="Helicase ATP-binding" evidence="13">
    <location>
        <begin position="593"/>
        <end position="756"/>
    </location>
</feature>
<dbReference type="PROSITE" id="PS00690">
    <property type="entry name" value="DEAH_ATP_HELICASE"/>
    <property type="match status" value="1"/>
</dbReference>
<evidence type="ECO:0000256" key="2">
    <source>
        <dbReference type="ARBA" id="ARBA00022664"/>
    </source>
</evidence>
<dbReference type="GO" id="GO:0016787">
    <property type="term" value="F:hydrolase activity"/>
    <property type="evidence" value="ECO:0007669"/>
    <property type="project" value="UniProtKB-KW"/>
</dbReference>
<dbReference type="GO" id="GO:0005524">
    <property type="term" value="F:ATP binding"/>
    <property type="evidence" value="ECO:0007669"/>
    <property type="project" value="UniProtKB-KW"/>
</dbReference>
<dbReference type="CDD" id="cd05684">
    <property type="entry name" value="S1_DHX8_helicase"/>
    <property type="match status" value="1"/>
</dbReference>
<evidence type="ECO:0000256" key="6">
    <source>
        <dbReference type="ARBA" id="ARBA00022840"/>
    </source>
</evidence>
<name>A0A7J6MFI0_PEROL</name>
<feature type="compositionally biased region" description="Polar residues" evidence="10">
    <location>
        <begin position="378"/>
        <end position="393"/>
    </location>
</feature>
<dbReference type="PROSITE" id="PS51194">
    <property type="entry name" value="HELICASE_CTER"/>
    <property type="match status" value="1"/>
</dbReference>
<evidence type="ECO:0000256" key="11">
    <source>
        <dbReference type="SAM" id="Phobius"/>
    </source>
</evidence>
<dbReference type="FunFam" id="1.20.120.1080:FF:000001">
    <property type="entry name" value="Pre-mRNA-splicing factor ATP-dependent RNA helicase"/>
    <property type="match status" value="1"/>
</dbReference>
<sequence length="1484" mass="165782">MAPPVAAEVDGPVGTADARAKSGAQSVRSVVERILYLNARKHVRQTMENHWDINDPDVADMVVHLARESRKEEKESPKKGDAVDTFCEKLESVGAETSRNTADILMGIVARIDGIIDRLAPSKSPRAAGVRKRANSSDNKDSAFPGLSIHNETTKDRPELKLDRPEERDGVAPLSATAEHLILEEMPYRERVKYEREKKRREHERSMDRKLEDYHRRDRRRSRTRSRSRSRDRRRRHDRSRSRSRDKRRGDSKRSSDLQPLELYTIHRGTVQRVMEYGCFVAFRTQEGEKEGLVHVGEILPASSAGRSRMSASDLVKRNQSVYVKIVGLAGTKISLSMREADQKTGEDLRPRNASSSKSIRPGDSAYHGANSIPIGGATTNAAARSGRGSQTGIRLDLDQGAGSSSSSSSGRQAKQHLNDYELWEARQLRASGVLDASDMPDFDPRNREETKEEVELEVADAEPKFLAGQTAKTGVILSPVRIVKEPDGSLQRAAIQQSTLAQERRESKQAMQEQVIKAIPKDMSRPWEDPNPNQGERTLAQNLRSITMSSTAQNQNRKHGAPTGVSYGQRSALPMREQRESLPIFKLRSQLLQAMAENQVLIVIGETGSGKTTQMTQYMAEAGYADQGIIGCTQPRRVAAITVAKRVAEEYGCRLGQEVGYTIRFEDHTSPETRIKYMTDGMLLREALADPLLKKYSVIMLDEAHERTIHTDVLFGLCKEAIRQRNDLKLIVTSATLDAEKFSRYFFDSHIFTIPGRTFPVEILYSNEPEEDYVQAALMTVMQIHLTEQPGDILVFLTGQEEIDTACQLLDERMAQLAPMNPPPLIPMGVYAAQPSEVQSSIFEPAPAGSRKCVVATNIAEASITIDGIYFVVDPGFAKIKTFNAKTQMDALIVTPISQANARQRAGRAGRTGPGKCYRLYTEKAFRTEMLPSAVPEIQRSNLSNVVLTLKAMGINDLLGFDFMDAPPVQTLINSLEALWQLGALDDEGLLTKLGRKMAEFPMPPEQSKMLLASVDLGCADEAITVVAMLSVQNVFYRPRDKQAVADQKKSKFNSPEGDHVTLLEVYKAWSRNRFSAPWCYENFIQVRSLRKAQDVRKQLIGIMDRYRLEINSCGQDYNRLRQAIAAGYFNNLCRRDPNEGYRVMRDLQQVYIHPSSALYQKNPEWVIYYELVMTTREYIREVCTVEPEWMPKIAPNMFKQADSRGISRMKASEKIEPLYSKRGGSSPVSGGPSSELGTPSTRPRAVSIMSVRVLVMLFALFPIGGIILAYYSAIKHGQVDYPYLYISTVIQWDPSRIYGAFGMAMAAVLFGVFAYARLAFVEYRIAADDRRTQIAQTITKAATFATILGMVGVACIPFYRMPVTHLVFAVTFFVSAVVVAVCALFVDYKVTGGWTTMIRVRALLVCCTLLFSVILGLVVLFWPFVGSVMEVLAVFCCFLFVATYAVDMGDYDVVVNVRRRTGGDCAFSPVELDGFRATCVNS</sequence>
<feature type="transmembrane region" description="Helical" evidence="11">
    <location>
        <begin position="1433"/>
        <end position="1451"/>
    </location>
</feature>
<dbReference type="GO" id="GO:0003723">
    <property type="term" value="F:RNA binding"/>
    <property type="evidence" value="ECO:0007669"/>
    <property type="project" value="TreeGrafter"/>
</dbReference>
<feature type="region of interest" description="Disordered" evidence="10">
    <location>
        <begin position="1"/>
        <end position="22"/>
    </location>
</feature>
<accession>A0A7J6MFI0</accession>
<dbReference type="InterPro" id="IPR001650">
    <property type="entry name" value="Helicase_C-like"/>
</dbReference>
<feature type="transmembrane region" description="Helical" evidence="11">
    <location>
        <begin position="1402"/>
        <end position="1427"/>
    </location>
</feature>
<evidence type="ECO:0000256" key="4">
    <source>
        <dbReference type="ARBA" id="ARBA00022801"/>
    </source>
</evidence>
<dbReference type="GO" id="GO:0000390">
    <property type="term" value="P:spliceosomal complex disassembly"/>
    <property type="evidence" value="ECO:0007669"/>
    <property type="project" value="TreeGrafter"/>
</dbReference>
<feature type="region of interest" description="Disordered" evidence="10">
    <location>
        <begin position="550"/>
        <end position="569"/>
    </location>
</feature>
<keyword evidence="4" id="KW-0378">Hydrolase</keyword>
<dbReference type="Pfam" id="PF10277">
    <property type="entry name" value="Frag1"/>
    <property type="match status" value="1"/>
</dbReference>
<dbReference type="PROSITE" id="PS51192">
    <property type="entry name" value="HELICASE_ATP_BIND_1"/>
    <property type="match status" value="1"/>
</dbReference>
<evidence type="ECO:0000313" key="16">
    <source>
        <dbReference type="Proteomes" id="UP000572268"/>
    </source>
</evidence>
<keyword evidence="11" id="KW-1133">Transmembrane helix</keyword>
<keyword evidence="2" id="KW-0507">mRNA processing</keyword>
<evidence type="ECO:0000256" key="7">
    <source>
        <dbReference type="ARBA" id="ARBA00023187"/>
    </source>
</evidence>
<dbReference type="Gene3D" id="1.20.120.1080">
    <property type="match status" value="1"/>
</dbReference>
<evidence type="ECO:0000256" key="9">
    <source>
        <dbReference type="ARBA" id="ARBA00047984"/>
    </source>
</evidence>
<dbReference type="Proteomes" id="UP000572268">
    <property type="component" value="Unassembled WGS sequence"/>
</dbReference>
<dbReference type="PROSITE" id="PS50126">
    <property type="entry name" value="S1"/>
    <property type="match status" value="1"/>
</dbReference>
<feature type="transmembrane region" description="Helical" evidence="11">
    <location>
        <begin position="1343"/>
        <end position="1361"/>
    </location>
</feature>
<dbReference type="Gene3D" id="3.40.50.300">
    <property type="entry name" value="P-loop containing nucleotide triphosphate hydrolases"/>
    <property type="match status" value="2"/>
</dbReference>
<dbReference type="InterPro" id="IPR049621">
    <property type="entry name" value="S1_DHX8_helicase"/>
</dbReference>
<dbReference type="Pfam" id="PF04408">
    <property type="entry name" value="WHD_HA2"/>
    <property type="match status" value="1"/>
</dbReference>
<keyword evidence="6" id="KW-0067">ATP-binding</keyword>
<feature type="region of interest" description="Disordered" evidence="10">
    <location>
        <begin position="123"/>
        <end position="178"/>
    </location>
</feature>
<evidence type="ECO:0000256" key="5">
    <source>
        <dbReference type="ARBA" id="ARBA00022806"/>
    </source>
</evidence>
<organism evidence="15 16">
    <name type="scientific">Perkinsus olseni</name>
    <name type="common">Perkinsus atlanticus</name>
    <dbReference type="NCBI Taxonomy" id="32597"/>
    <lineage>
        <taxon>Eukaryota</taxon>
        <taxon>Sar</taxon>
        <taxon>Alveolata</taxon>
        <taxon>Perkinsozoa</taxon>
        <taxon>Perkinsea</taxon>
        <taxon>Perkinsida</taxon>
        <taxon>Perkinsidae</taxon>
        <taxon>Perkinsus</taxon>
    </lineage>
</organism>
<dbReference type="GO" id="GO:0003724">
    <property type="term" value="F:RNA helicase activity"/>
    <property type="evidence" value="ECO:0007669"/>
    <property type="project" value="UniProtKB-EC"/>
</dbReference>
<proteinExistence type="predicted"/>
<evidence type="ECO:0000256" key="8">
    <source>
        <dbReference type="ARBA" id="ARBA00023242"/>
    </source>
</evidence>
<evidence type="ECO:0000256" key="10">
    <source>
        <dbReference type="SAM" id="MobiDB-lite"/>
    </source>
</evidence>
<keyword evidence="7" id="KW-0508">mRNA splicing</keyword>
<feature type="region of interest" description="Disordered" evidence="10">
    <location>
        <begin position="340"/>
        <end position="416"/>
    </location>
</feature>
<keyword evidence="11" id="KW-0472">Membrane</keyword>
<keyword evidence="8" id="KW-0539">Nucleus</keyword>
<dbReference type="InterPro" id="IPR027417">
    <property type="entry name" value="P-loop_NTPase"/>
</dbReference>
<dbReference type="Gene3D" id="2.40.50.140">
    <property type="entry name" value="Nucleic acid-binding proteins"/>
    <property type="match status" value="1"/>
</dbReference>
<dbReference type="SUPFAM" id="SSF50249">
    <property type="entry name" value="Nucleic acid-binding proteins"/>
    <property type="match status" value="1"/>
</dbReference>
<dbReference type="Pfam" id="PF07717">
    <property type="entry name" value="OB_NTP_bind"/>
    <property type="match status" value="1"/>
</dbReference>
<feature type="region of interest" description="Disordered" evidence="10">
    <location>
        <begin position="194"/>
        <end position="257"/>
    </location>
</feature>
<dbReference type="InterPro" id="IPR012340">
    <property type="entry name" value="NA-bd_OB-fold"/>
</dbReference>
<feature type="transmembrane region" description="Helical" evidence="11">
    <location>
        <begin position="1367"/>
        <end position="1390"/>
    </location>
</feature>
<feature type="compositionally biased region" description="Basic and acidic residues" evidence="10">
    <location>
        <begin position="340"/>
        <end position="351"/>
    </location>
</feature>
<keyword evidence="11" id="KW-0812">Transmembrane</keyword>
<evidence type="ECO:0000259" key="14">
    <source>
        <dbReference type="PROSITE" id="PS51194"/>
    </source>
</evidence>
<feature type="transmembrane region" description="Helical" evidence="11">
    <location>
        <begin position="1255"/>
        <end position="1276"/>
    </location>
</feature>
<dbReference type="InterPro" id="IPR048333">
    <property type="entry name" value="HA2_WH"/>
</dbReference>
<dbReference type="SMART" id="SM00382">
    <property type="entry name" value="AAA"/>
    <property type="match status" value="1"/>
</dbReference>
<feature type="compositionally biased region" description="Basic and acidic residues" evidence="10">
    <location>
        <begin position="152"/>
        <end position="170"/>
    </location>
</feature>
<dbReference type="EC" id="3.6.4.13" evidence="1"/>
<feature type="region of interest" description="Disordered" evidence="10">
    <location>
        <begin position="1221"/>
        <end position="1243"/>
    </location>
</feature>
<comment type="catalytic activity">
    <reaction evidence="9">
        <text>ATP + H2O = ADP + phosphate + H(+)</text>
        <dbReference type="Rhea" id="RHEA:13065"/>
        <dbReference type="ChEBI" id="CHEBI:15377"/>
        <dbReference type="ChEBI" id="CHEBI:15378"/>
        <dbReference type="ChEBI" id="CHEBI:30616"/>
        <dbReference type="ChEBI" id="CHEBI:43474"/>
        <dbReference type="ChEBI" id="CHEBI:456216"/>
        <dbReference type="EC" id="3.6.4.13"/>
    </reaction>
</comment>
<dbReference type="SUPFAM" id="SSF52540">
    <property type="entry name" value="P-loop containing nucleoside triphosphate hydrolases"/>
    <property type="match status" value="1"/>
</dbReference>
<gene>
    <name evidence="15" type="ORF">FOL46_000934</name>
</gene>
<feature type="domain" description="Helicase C-terminal" evidence="14">
    <location>
        <begin position="761"/>
        <end position="955"/>
    </location>
</feature>
<feature type="compositionally biased region" description="Basic and acidic residues" evidence="10">
    <location>
        <begin position="194"/>
        <end position="216"/>
    </location>
</feature>
<dbReference type="EMBL" id="JABANN010000123">
    <property type="protein sequence ID" value="KAF4670313.1"/>
    <property type="molecule type" value="Genomic_DNA"/>
</dbReference>
<dbReference type="GO" id="GO:0071013">
    <property type="term" value="C:catalytic step 2 spliceosome"/>
    <property type="evidence" value="ECO:0007669"/>
    <property type="project" value="TreeGrafter"/>
</dbReference>
<evidence type="ECO:0000259" key="13">
    <source>
        <dbReference type="PROSITE" id="PS51192"/>
    </source>
</evidence>
<evidence type="ECO:0000256" key="1">
    <source>
        <dbReference type="ARBA" id="ARBA00012552"/>
    </source>
</evidence>
<reference evidence="15 16" key="1">
    <citation type="submission" date="2020-04" db="EMBL/GenBank/DDBJ databases">
        <title>Perkinsus olseni comparative genomics.</title>
        <authorList>
            <person name="Bogema D.R."/>
        </authorList>
    </citation>
    <scope>NUCLEOTIDE SEQUENCE [LARGE SCALE GENOMIC DNA]</scope>
    <source>
        <strain evidence="15">ATCC PRA-31</strain>
    </source>
</reference>
<dbReference type="InterPro" id="IPR011545">
    <property type="entry name" value="DEAD/DEAH_box_helicase_dom"/>
</dbReference>
<dbReference type="PANTHER" id="PTHR18934:SF85">
    <property type="entry name" value="ATP-DEPENDENT RNA HELICASE DHX8"/>
    <property type="match status" value="1"/>
</dbReference>
<comment type="caution">
    <text evidence="15">The sequence shown here is derived from an EMBL/GenBank/DDBJ whole genome shotgun (WGS) entry which is preliminary data.</text>
</comment>
<keyword evidence="3" id="KW-0547">Nucleotide-binding</keyword>
<feature type="compositionally biased region" description="Basic residues" evidence="10">
    <location>
        <begin position="217"/>
        <end position="247"/>
    </location>
</feature>
<dbReference type="InterPro" id="IPR003029">
    <property type="entry name" value="S1_domain"/>
</dbReference>
<dbReference type="InterPro" id="IPR011709">
    <property type="entry name" value="DEAD-box_helicase_OB_fold"/>
</dbReference>
<dbReference type="SMART" id="SM00316">
    <property type="entry name" value="S1"/>
    <property type="match status" value="1"/>
</dbReference>
<evidence type="ECO:0000259" key="12">
    <source>
        <dbReference type="PROSITE" id="PS50126"/>
    </source>
</evidence>
<dbReference type="SMART" id="SM00847">
    <property type="entry name" value="HA2"/>
    <property type="match status" value="1"/>
</dbReference>
<dbReference type="InterPro" id="IPR003593">
    <property type="entry name" value="AAA+_ATPase"/>
</dbReference>
<dbReference type="FunFam" id="3.40.50.300:FF:000007">
    <property type="entry name" value="Pre-mRNA-splicing factor ATP-dependent RNA helicase"/>
    <property type="match status" value="1"/>
</dbReference>
<dbReference type="CDD" id="cd18791">
    <property type="entry name" value="SF2_C_RHA"/>
    <property type="match status" value="1"/>
</dbReference>
<feature type="transmembrane region" description="Helical" evidence="11">
    <location>
        <begin position="1299"/>
        <end position="1322"/>
    </location>
</feature>
<dbReference type="Pfam" id="PF00270">
    <property type="entry name" value="DEAD"/>
    <property type="match status" value="1"/>
</dbReference>
<feature type="domain" description="S1 motif" evidence="12">
    <location>
        <begin position="264"/>
        <end position="339"/>
    </location>
</feature>
<dbReference type="SMART" id="SM00487">
    <property type="entry name" value="DEXDc"/>
    <property type="match status" value="1"/>
</dbReference>
<dbReference type="PANTHER" id="PTHR18934">
    <property type="entry name" value="ATP-DEPENDENT RNA HELICASE"/>
    <property type="match status" value="1"/>
</dbReference>
<evidence type="ECO:0000313" key="15">
    <source>
        <dbReference type="EMBL" id="KAF4670313.1"/>
    </source>
</evidence>
<dbReference type="InterPro" id="IPR002464">
    <property type="entry name" value="DNA/RNA_helicase_DEAH_CS"/>
</dbReference>
<protein>
    <recommendedName>
        <fullName evidence="1">RNA helicase</fullName>
        <ecNumber evidence="1">3.6.4.13</ecNumber>
    </recommendedName>
</protein>
<evidence type="ECO:0000256" key="3">
    <source>
        <dbReference type="ARBA" id="ARBA00022741"/>
    </source>
</evidence>
<dbReference type="Pfam" id="PF21010">
    <property type="entry name" value="HA2_C"/>
    <property type="match status" value="1"/>
</dbReference>
<keyword evidence="5" id="KW-0347">Helicase</keyword>
<dbReference type="InterPro" id="IPR019402">
    <property type="entry name" value="CWH43_N"/>
</dbReference>
<dbReference type="FunFam" id="3.40.50.300:FF:000191">
    <property type="entry name" value="Pre-mRNA-splicing factor ATP-dependent RNA helicase"/>
    <property type="match status" value="1"/>
</dbReference>
<dbReference type="InterPro" id="IPR014001">
    <property type="entry name" value="Helicase_ATP-bd"/>
</dbReference>
<dbReference type="Pfam" id="PF00271">
    <property type="entry name" value="Helicase_C"/>
    <property type="match status" value="1"/>
</dbReference>
<dbReference type="InterPro" id="IPR007502">
    <property type="entry name" value="Helicase-assoc_dom"/>
</dbReference>